<reference evidence="1 2" key="1">
    <citation type="journal article" date="2019" name="Commun. Biol.">
        <title>The bagworm genome reveals a unique fibroin gene that provides high tensile strength.</title>
        <authorList>
            <person name="Kono N."/>
            <person name="Nakamura H."/>
            <person name="Ohtoshi R."/>
            <person name="Tomita M."/>
            <person name="Numata K."/>
            <person name="Arakawa K."/>
        </authorList>
    </citation>
    <scope>NUCLEOTIDE SEQUENCE [LARGE SCALE GENOMIC DNA]</scope>
</reference>
<accession>A0A4C1UTK1</accession>
<sequence>MEMRLLRSMCEVSREDRCRNSDVRERCSLKEDVVTGVETGVRRWFGIWRENFASRAYLYGRLPCENEIRKKMCKLYLTPFAEISGNYIVPQQMSCYHLLWQIRTASIKAQVLVQMLMCQRTGHHTNTTEDYKVLANTHLSKIGDGPPVKNANSNQKLSGSILDKDDMVDNERRDKYDVDVRGRWLNELSEGRCVRYNST</sequence>
<protein>
    <submittedName>
        <fullName evidence="1">Uncharacterized protein</fullName>
    </submittedName>
</protein>
<gene>
    <name evidence="1" type="ORF">EVAR_94595_1</name>
</gene>
<proteinExistence type="predicted"/>
<keyword evidence="2" id="KW-1185">Reference proteome</keyword>
<dbReference type="OrthoDB" id="425681at2759"/>
<dbReference type="EMBL" id="BGZK01000224">
    <property type="protein sequence ID" value="GBP29755.1"/>
    <property type="molecule type" value="Genomic_DNA"/>
</dbReference>
<organism evidence="1 2">
    <name type="scientific">Eumeta variegata</name>
    <name type="common">Bagworm moth</name>
    <name type="synonym">Eumeta japonica</name>
    <dbReference type="NCBI Taxonomy" id="151549"/>
    <lineage>
        <taxon>Eukaryota</taxon>
        <taxon>Metazoa</taxon>
        <taxon>Ecdysozoa</taxon>
        <taxon>Arthropoda</taxon>
        <taxon>Hexapoda</taxon>
        <taxon>Insecta</taxon>
        <taxon>Pterygota</taxon>
        <taxon>Neoptera</taxon>
        <taxon>Endopterygota</taxon>
        <taxon>Lepidoptera</taxon>
        <taxon>Glossata</taxon>
        <taxon>Ditrysia</taxon>
        <taxon>Tineoidea</taxon>
        <taxon>Psychidae</taxon>
        <taxon>Oiketicinae</taxon>
        <taxon>Eumeta</taxon>
    </lineage>
</organism>
<evidence type="ECO:0000313" key="1">
    <source>
        <dbReference type="EMBL" id="GBP29755.1"/>
    </source>
</evidence>
<comment type="caution">
    <text evidence="1">The sequence shown here is derived from an EMBL/GenBank/DDBJ whole genome shotgun (WGS) entry which is preliminary data.</text>
</comment>
<dbReference type="AlphaFoldDB" id="A0A4C1UTK1"/>
<name>A0A4C1UTK1_EUMVA</name>
<dbReference type="Proteomes" id="UP000299102">
    <property type="component" value="Unassembled WGS sequence"/>
</dbReference>
<evidence type="ECO:0000313" key="2">
    <source>
        <dbReference type="Proteomes" id="UP000299102"/>
    </source>
</evidence>